<evidence type="ECO:0000256" key="1">
    <source>
        <dbReference type="SAM" id="Phobius"/>
    </source>
</evidence>
<feature type="transmembrane region" description="Helical" evidence="1">
    <location>
        <begin position="154"/>
        <end position="176"/>
    </location>
</feature>
<dbReference type="AlphaFoldDB" id="A0A9P0ED92"/>
<protein>
    <submittedName>
        <fullName evidence="2">Uncharacterized protein</fullName>
    </submittedName>
</protein>
<feature type="transmembrane region" description="Helical" evidence="1">
    <location>
        <begin position="16"/>
        <end position="39"/>
    </location>
</feature>
<feature type="transmembrane region" description="Helical" evidence="1">
    <location>
        <begin position="182"/>
        <end position="204"/>
    </location>
</feature>
<keyword evidence="1" id="KW-1133">Transmembrane helix</keyword>
<keyword evidence="1" id="KW-0812">Transmembrane</keyword>
<dbReference type="SUPFAM" id="SSF103473">
    <property type="entry name" value="MFS general substrate transporter"/>
    <property type="match status" value="1"/>
</dbReference>
<name>A0A9P0ED92_NEZVI</name>
<feature type="transmembrane region" description="Helical" evidence="1">
    <location>
        <begin position="333"/>
        <end position="358"/>
    </location>
</feature>
<evidence type="ECO:0000313" key="2">
    <source>
        <dbReference type="EMBL" id="CAH1394668.1"/>
    </source>
</evidence>
<keyword evidence="1" id="KW-0472">Membrane</keyword>
<dbReference type="Gene3D" id="1.20.1250.20">
    <property type="entry name" value="MFS general substrate transporter like domains"/>
    <property type="match status" value="1"/>
</dbReference>
<sequence length="442" mass="49978">MAVQYGKGVFSNRSKAFIIGWTFLHNVTVYFGGYLIYIYYQKTKEDITESSFALWIPEYWLTAGCVLGGLSALIIGRKWGTKILLLLIRFIQILAIIVILSFYVLSKYAWVEEYWVFGLYSTFMLQGFIDCLSQISSPIYVMETICDREPQLSVTLLLLVSTQLPLYMSSFVAVLLSEHHLFLTLGVGIFAGIFLIVIFFFMFLPKSSQDGTVCDKDDNATFWHLQFEKESGWVCPATTSLALCLLSQMTGFQMYEFYASWSIRLLNIPLDTGIMKSGVIFVTVLLTLPFWTRNRLSIFLITTTGIISICLFLSGIILHGLEAGNPVYPIVPFLVNTVFAISYTAGLLTLTPIVCLILIPRRYRLAIFSIVTTITILDRRLVRAVTPTFIELLHPFGVFWLHAGATSLGLLYMVVAIVDQVKDRHRSIPSSQCTVEEFITQV</sequence>
<feature type="transmembrane region" description="Helical" evidence="1">
    <location>
        <begin position="83"/>
        <end position="105"/>
    </location>
</feature>
<feature type="transmembrane region" description="Helical" evidence="1">
    <location>
        <begin position="365"/>
        <end position="382"/>
    </location>
</feature>
<dbReference type="OrthoDB" id="6605488at2759"/>
<dbReference type="EMBL" id="OV725079">
    <property type="protein sequence ID" value="CAH1394668.1"/>
    <property type="molecule type" value="Genomic_DNA"/>
</dbReference>
<feature type="transmembrane region" description="Helical" evidence="1">
    <location>
        <begin position="274"/>
        <end position="291"/>
    </location>
</feature>
<feature type="transmembrane region" description="Helical" evidence="1">
    <location>
        <begin position="59"/>
        <end position="76"/>
    </location>
</feature>
<reference evidence="2" key="1">
    <citation type="submission" date="2022-01" db="EMBL/GenBank/DDBJ databases">
        <authorList>
            <person name="King R."/>
        </authorList>
    </citation>
    <scope>NUCLEOTIDE SEQUENCE</scope>
</reference>
<feature type="transmembrane region" description="Helical" evidence="1">
    <location>
        <begin position="397"/>
        <end position="418"/>
    </location>
</feature>
<proteinExistence type="predicted"/>
<dbReference type="Proteomes" id="UP001152798">
    <property type="component" value="Chromosome 3"/>
</dbReference>
<accession>A0A9P0ED92</accession>
<feature type="transmembrane region" description="Helical" evidence="1">
    <location>
        <begin position="298"/>
        <end position="321"/>
    </location>
</feature>
<gene>
    <name evidence="2" type="ORF">NEZAVI_LOCUS5120</name>
</gene>
<dbReference type="InterPro" id="IPR036259">
    <property type="entry name" value="MFS_trans_sf"/>
</dbReference>
<organism evidence="2 3">
    <name type="scientific">Nezara viridula</name>
    <name type="common">Southern green stink bug</name>
    <name type="synonym">Cimex viridulus</name>
    <dbReference type="NCBI Taxonomy" id="85310"/>
    <lineage>
        <taxon>Eukaryota</taxon>
        <taxon>Metazoa</taxon>
        <taxon>Ecdysozoa</taxon>
        <taxon>Arthropoda</taxon>
        <taxon>Hexapoda</taxon>
        <taxon>Insecta</taxon>
        <taxon>Pterygota</taxon>
        <taxon>Neoptera</taxon>
        <taxon>Paraneoptera</taxon>
        <taxon>Hemiptera</taxon>
        <taxon>Heteroptera</taxon>
        <taxon>Panheteroptera</taxon>
        <taxon>Pentatomomorpha</taxon>
        <taxon>Pentatomoidea</taxon>
        <taxon>Pentatomidae</taxon>
        <taxon>Pentatominae</taxon>
        <taxon>Nezara</taxon>
    </lineage>
</organism>
<evidence type="ECO:0000313" key="3">
    <source>
        <dbReference type="Proteomes" id="UP001152798"/>
    </source>
</evidence>
<keyword evidence="3" id="KW-1185">Reference proteome</keyword>